<gene>
    <name evidence="2" type="ORF">SAMN05421740_109222</name>
</gene>
<protein>
    <submittedName>
        <fullName evidence="2">Uncharacterized protein</fullName>
    </submittedName>
</protein>
<evidence type="ECO:0000313" key="2">
    <source>
        <dbReference type="EMBL" id="SEL76425.1"/>
    </source>
</evidence>
<name>A0A1H7SVN4_9SPHI</name>
<evidence type="ECO:0000256" key="1">
    <source>
        <dbReference type="SAM" id="Phobius"/>
    </source>
</evidence>
<keyword evidence="1" id="KW-0812">Transmembrane</keyword>
<reference evidence="3" key="1">
    <citation type="submission" date="2016-10" db="EMBL/GenBank/DDBJ databases">
        <authorList>
            <person name="Varghese N."/>
            <person name="Submissions S."/>
        </authorList>
    </citation>
    <scope>NUCLEOTIDE SEQUENCE [LARGE SCALE GENOMIC DNA]</scope>
    <source>
        <strain evidence="3">Jip14</strain>
    </source>
</reference>
<dbReference type="RefSeq" id="WP_090608139.1">
    <property type="nucleotide sequence ID" value="NZ_FNZR01000009.1"/>
</dbReference>
<organism evidence="2 3">
    <name type="scientific">Parapedobacter koreensis</name>
    <dbReference type="NCBI Taxonomy" id="332977"/>
    <lineage>
        <taxon>Bacteria</taxon>
        <taxon>Pseudomonadati</taxon>
        <taxon>Bacteroidota</taxon>
        <taxon>Sphingobacteriia</taxon>
        <taxon>Sphingobacteriales</taxon>
        <taxon>Sphingobacteriaceae</taxon>
        <taxon>Parapedobacter</taxon>
    </lineage>
</organism>
<evidence type="ECO:0000313" key="3">
    <source>
        <dbReference type="Proteomes" id="UP000198916"/>
    </source>
</evidence>
<dbReference type="EMBL" id="FNZR01000009">
    <property type="protein sequence ID" value="SEL76425.1"/>
    <property type="molecule type" value="Genomic_DNA"/>
</dbReference>
<feature type="transmembrane region" description="Helical" evidence="1">
    <location>
        <begin position="46"/>
        <end position="63"/>
    </location>
</feature>
<dbReference type="AlphaFoldDB" id="A0A1H7SVN4"/>
<proteinExistence type="predicted"/>
<sequence>MTIYWERLTDGLLFHETAMLAFGALSLLTLFFLVVFFALGKRPSRPLLFSFILPLTLLGWPSIVKIQLTRERVALECELKAVQKNPNDEQGKQRLQEYLNRLEHRNMEDPEILVDLAWGKYMLEKDEEALNILDKLSKDNAGANEIRAAILKVQDIQRKLGQAEKTPNQQNLEILEISKNQLLSRDKVTENSRIQKYISKSDSLIKKANL</sequence>
<keyword evidence="1" id="KW-0472">Membrane</keyword>
<dbReference type="Proteomes" id="UP000198916">
    <property type="component" value="Unassembled WGS sequence"/>
</dbReference>
<accession>A0A1H7SVN4</accession>
<keyword evidence="3" id="KW-1185">Reference proteome</keyword>
<keyword evidence="1" id="KW-1133">Transmembrane helix</keyword>
<feature type="transmembrane region" description="Helical" evidence="1">
    <location>
        <begin position="20"/>
        <end position="39"/>
    </location>
</feature>